<reference evidence="1 2" key="1">
    <citation type="submission" date="2019-04" db="EMBL/GenBank/DDBJ databases">
        <title>Natronomonas sp. F20-122 a newhaloarchaeon isolated from a saline saltern of Isla Bacuta, Huelva, Spain.</title>
        <authorList>
            <person name="Duran-Viseras A."/>
            <person name="Sanchez-Porro C."/>
            <person name="Ventosa A."/>
        </authorList>
    </citation>
    <scope>NUCLEOTIDE SEQUENCE [LARGE SCALE GENOMIC DNA]</scope>
    <source>
        <strain evidence="1 2">F20-122</strain>
    </source>
</reference>
<organism evidence="1 2">
    <name type="scientific">Natronomonas salsuginis</name>
    <dbReference type="NCBI Taxonomy" id="2217661"/>
    <lineage>
        <taxon>Archaea</taxon>
        <taxon>Methanobacteriati</taxon>
        <taxon>Methanobacteriota</taxon>
        <taxon>Stenosarchaea group</taxon>
        <taxon>Halobacteria</taxon>
        <taxon>Halobacteriales</taxon>
        <taxon>Natronomonadaceae</taxon>
        <taxon>Natronomonas</taxon>
    </lineage>
</organism>
<gene>
    <name evidence="1" type="ORF">DM868_01055</name>
</gene>
<accession>A0A4U5JE69</accession>
<keyword evidence="2" id="KW-1185">Reference proteome</keyword>
<dbReference type="EMBL" id="QKNX01000001">
    <property type="protein sequence ID" value="TKR27710.1"/>
    <property type="molecule type" value="Genomic_DNA"/>
</dbReference>
<dbReference type="RefSeq" id="WP_137275011.1">
    <property type="nucleotide sequence ID" value="NZ_QKNX01000001.1"/>
</dbReference>
<dbReference type="AlphaFoldDB" id="A0A4U5JE69"/>
<sequence length="66" mass="7501">MVDERKLTAALFVAFNREERAVSEYRYSDRLTSDRLAALDVPNRCIGAEQTPRCDAMTELSCDTND</sequence>
<proteinExistence type="predicted"/>
<protein>
    <submittedName>
        <fullName evidence="1">Uncharacterized protein</fullName>
    </submittedName>
</protein>
<dbReference type="Proteomes" id="UP000308037">
    <property type="component" value="Unassembled WGS sequence"/>
</dbReference>
<evidence type="ECO:0000313" key="1">
    <source>
        <dbReference type="EMBL" id="TKR27710.1"/>
    </source>
</evidence>
<name>A0A4U5JE69_9EURY</name>
<evidence type="ECO:0000313" key="2">
    <source>
        <dbReference type="Proteomes" id="UP000308037"/>
    </source>
</evidence>
<comment type="caution">
    <text evidence="1">The sequence shown here is derived from an EMBL/GenBank/DDBJ whole genome shotgun (WGS) entry which is preliminary data.</text>
</comment>